<proteinExistence type="predicted"/>
<dbReference type="EMBL" id="HBEO01021046">
    <property type="protein sequence ID" value="CAD8491046.1"/>
    <property type="molecule type" value="Transcribed_RNA"/>
</dbReference>
<dbReference type="AlphaFoldDB" id="A0A7S0ER35"/>
<reference evidence="1" key="1">
    <citation type="submission" date="2021-01" db="EMBL/GenBank/DDBJ databases">
        <authorList>
            <person name="Corre E."/>
            <person name="Pelletier E."/>
            <person name="Niang G."/>
            <person name="Scheremetjew M."/>
            <person name="Finn R."/>
            <person name="Kale V."/>
            <person name="Holt S."/>
            <person name="Cochrane G."/>
            <person name="Meng A."/>
            <person name="Brown T."/>
            <person name="Cohen L."/>
        </authorList>
    </citation>
    <scope>NUCLEOTIDE SEQUENCE</scope>
    <source>
        <strain evidence="1">CCMP325</strain>
    </source>
</reference>
<sequence>MEQMMLSPVHPDTSLSAEEVLLLPNDDLNIHLHDQSLSSKSDGLTVNFCFHELGCRQDVQRSSSYVKADNVNAGESHGPFVDVSDDYSQQDIFQKIYNDIKSESTTFDQLIGSSKKEDVAIEQSASIVVNGRTSKKPVNYKGLHKPSEPMLNQNTRVMDYDDHSASLLRLKEICYTKPTSPTPGGPFDGDDQWNLLGQYAAHIGPQAPNYGNAPGQCSKRRSPECNLLRHGHSVTKKQATERYAAQCYILSACKFFSKKNGSACSKEVHRVPHKRGHLTVACSDRHQWVWCPLCCDCERPGRPDSGNHSAQGCRNVQHWFERDSFDTGVRNHMNSLHKK</sequence>
<accession>A0A7S0ER35</accession>
<organism evidence="1">
    <name type="scientific">Hanusia phi</name>
    <dbReference type="NCBI Taxonomy" id="3032"/>
    <lineage>
        <taxon>Eukaryota</taxon>
        <taxon>Cryptophyceae</taxon>
        <taxon>Pyrenomonadales</taxon>
        <taxon>Geminigeraceae</taxon>
        <taxon>Hanusia</taxon>
    </lineage>
</organism>
<name>A0A7S0ER35_9CRYP</name>
<gene>
    <name evidence="1" type="ORF">HPHI1048_LOCUS14245</name>
</gene>
<evidence type="ECO:0000313" key="1">
    <source>
        <dbReference type="EMBL" id="CAD8491046.1"/>
    </source>
</evidence>
<protein>
    <submittedName>
        <fullName evidence="1">Uncharacterized protein</fullName>
    </submittedName>
</protein>